<organism evidence="2 3">
    <name type="scientific">Stegodyphus mimosarum</name>
    <name type="common">African social velvet spider</name>
    <dbReference type="NCBI Taxonomy" id="407821"/>
    <lineage>
        <taxon>Eukaryota</taxon>
        <taxon>Metazoa</taxon>
        <taxon>Ecdysozoa</taxon>
        <taxon>Arthropoda</taxon>
        <taxon>Chelicerata</taxon>
        <taxon>Arachnida</taxon>
        <taxon>Araneae</taxon>
        <taxon>Araneomorphae</taxon>
        <taxon>Entelegynae</taxon>
        <taxon>Eresoidea</taxon>
        <taxon>Eresidae</taxon>
        <taxon>Stegodyphus</taxon>
    </lineage>
</organism>
<feature type="compositionally biased region" description="Basic and acidic residues" evidence="1">
    <location>
        <begin position="7"/>
        <end position="38"/>
    </location>
</feature>
<feature type="region of interest" description="Disordered" evidence="1">
    <location>
        <begin position="1"/>
        <end position="38"/>
    </location>
</feature>
<proteinExistence type="predicted"/>
<evidence type="ECO:0000313" key="2">
    <source>
        <dbReference type="EMBL" id="KFM71005.1"/>
    </source>
</evidence>
<accession>A0A087U0W6</accession>
<reference evidence="2 3" key="1">
    <citation type="submission" date="2013-11" db="EMBL/GenBank/DDBJ databases">
        <title>Genome sequencing of Stegodyphus mimosarum.</title>
        <authorList>
            <person name="Bechsgaard J."/>
        </authorList>
    </citation>
    <scope>NUCLEOTIDE SEQUENCE [LARGE SCALE GENOMIC DNA]</scope>
</reference>
<evidence type="ECO:0000256" key="1">
    <source>
        <dbReference type="SAM" id="MobiDB-lite"/>
    </source>
</evidence>
<dbReference type="EMBL" id="KK117628">
    <property type="protein sequence ID" value="KFM71005.1"/>
    <property type="molecule type" value="Genomic_DNA"/>
</dbReference>
<dbReference type="Proteomes" id="UP000054359">
    <property type="component" value="Unassembled WGS sequence"/>
</dbReference>
<name>A0A087U0W6_STEMI</name>
<dbReference type="OrthoDB" id="6381815at2759"/>
<protein>
    <submittedName>
        <fullName evidence="2">Uncharacterized protein</fullName>
    </submittedName>
</protein>
<gene>
    <name evidence="2" type="ORF">X975_21728</name>
</gene>
<feature type="non-terminal residue" evidence="2">
    <location>
        <position position="38"/>
    </location>
</feature>
<keyword evidence="3" id="KW-1185">Reference proteome</keyword>
<sequence>MQAGQDSVKEEMRAVKKMEESVKQEMRLGQEKMKREIA</sequence>
<dbReference type="AlphaFoldDB" id="A0A087U0W6"/>
<evidence type="ECO:0000313" key="3">
    <source>
        <dbReference type="Proteomes" id="UP000054359"/>
    </source>
</evidence>